<reference evidence="2 3" key="1">
    <citation type="submission" date="2020-12" db="EMBL/GenBank/DDBJ databases">
        <title>Oil enriched cultivation method for isolating marine PHA-producing bacteria.</title>
        <authorList>
            <person name="Zheng W."/>
            <person name="Yu S."/>
            <person name="Huang Y."/>
        </authorList>
    </citation>
    <scope>NUCLEOTIDE SEQUENCE [LARGE SCALE GENOMIC DNA]</scope>
    <source>
        <strain evidence="2 3">SY-2-6</strain>
    </source>
</reference>
<name>A0ABS3DS83_9BACI</name>
<keyword evidence="3" id="KW-1185">Reference proteome</keyword>
<feature type="domain" description="Transposase InsH N-terminal" evidence="1">
    <location>
        <begin position="6"/>
        <end position="68"/>
    </location>
</feature>
<dbReference type="EMBL" id="JAEKJY010000001">
    <property type="protein sequence ID" value="MBN8234207.1"/>
    <property type="molecule type" value="Genomic_DNA"/>
</dbReference>
<evidence type="ECO:0000313" key="2">
    <source>
        <dbReference type="EMBL" id="MBN8234207.1"/>
    </source>
</evidence>
<evidence type="ECO:0000259" key="1">
    <source>
        <dbReference type="Pfam" id="PF05598"/>
    </source>
</evidence>
<evidence type="ECO:0000313" key="3">
    <source>
        <dbReference type="Proteomes" id="UP000663970"/>
    </source>
</evidence>
<comment type="caution">
    <text evidence="2">The sequence shown here is derived from an EMBL/GenBank/DDBJ whole genome shotgun (WGS) entry which is preliminary data.</text>
</comment>
<dbReference type="Proteomes" id="UP000663970">
    <property type="component" value="Unassembled WGS sequence"/>
</dbReference>
<dbReference type="Pfam" id="PF05598">
    <property type="entry name" value="DUF772"/>
    <property type="match status" value="1"/>
</dbReference>
<gene>
    <name evidence="2" type="ORF">JF544_03065</name>
</gene>
<organism evidence="2 3">
    <name type="scientific">Halobacillus kuroshimensis</name>
    <dbReference type="NCBI Taxonomy" id="302481"/>
    <lineage>
        <taxon>Bacteria</taxon>
        <taxon>Bacillati</taxon>
        <taxon>Bacillota</taxon>
        <taxon>Bacilli</taxon>
        <taxon>Bacillales</taxon>
        <taxon>Bacillaceae</taxon>
        <taxon>Halobacillus</taxon>
    </lineage>
</organism>
<sequence length="69" mass="8149">MEIATIEELVSENHLLRKINQYLDFSCIPEKVRPRYSEDNGIPSLGPHVLFKMMFIGYFYGIRSERDLQ</sequence>
<proteinExistence type="predicted"/>
<accession>A0ABS3DS83</accession>
<protein>
    <submittedName>
        <fullName evidence="2">Transposase</fullName>
    </submittedName>
</protein>
<dbReference type="InterPro" id="IPR008490">
    <property type="entry name" value="Transposase_InsH_N"/>
</dbReference>